<proteinExistence type="predicted"/>
<dbReference type="AlphaFoldDB" id="A0A844E3P6"/>
<dbReference type="EMBL" id="WKRA01000040">
    <property type="protein sequence ID" value="MSD17365.1"/>
    <property type="molecule type" value="Genomic_DNA"/>
</dbReference>
<dbReference type="Proteomes" id="UP000431304">
    <property type="component" value="Unassembled WGS sequence"/>
</dbReference>
<name>A0A844E3P6_EUBRA</name>
<organism evidence="2 3">
    <name type="scientific">Eubacterium ramulus</name>
    <dbReference type="NCBI Taxonomy" id="39490"/>
    <lineage>
        <taxon>Bacteria</taxon>
        <taxon>Bacillati</taxon>
        <taxon>Bacillota</taxon>
        <taxon>Clostridia</taxon>
        <taxon>Eubacteriales</taxon>
        <taxon>Eubacteriaceae</taxon>
        <taxon>Eubacterium</taxon>
    </lineage>
</organism>
<reference evidence="2 3" key="1">
    <citation type="journal article" date="2019" name="Nat. Med.">
        <title>A library of human gut bacterial isolates paired with longitudinal multiomics data enables mechanistic microbiome research.</title>
        <authorList>
            <person name="Poyet M."/>
            <person name="Groussin M."/>
            <person name="Gibbons S.M."/>
            <person name="Avila-Pacheco J."/>
            <person name="Jiang X."/>
            <person name="Kearney S.M."/>
            <person name="Perrotta A.R."/>
            <person name="Berdy B."/>
            <person name="Zhao S."/>
            <person name="Lieberman T.D."/>
            <person name="Swanson P.K."/>
            <person name="Smith M."/>
            <person name="Roesemann S."/>
            <person name="Alexander J.E."/>
            <person name="Rich S.A."/>
            <person name="Livny J."/>
            <person name="Vlamakis H."/>
            <person name="Clish C."/>
            <person name="Bullock K."/>
            <person name="Deik A."/>
            <person name="Scott J."/>
            <person name="Pierce K.A."/>
            <person name="Xavier R.J."/>
            <person name="Alm E.J."/>
        </authorList>
    </citation>
    <scope>NUCLEOTIDE SEQUENCE [LARGE SCALE GENOMIC DNA]</scope>
    <source>
        <strain evidence="2 3">BIOML-A3</strain>
    </source>
</reference>
<dbReference type="RefSeq" id="WP_154315177.1">
    <property type="nucleotide sequence ID" value="NZ_WKRA01000040.1"/>
</dbReference>
<evidence type="ECO:0000256" key="1">
    <source>
        <dbReference type="SAM" id="MobiDB-lite"/>
    </source>
</evidence>
<dbReference type="InterPro" id="IPR027417">
    <property type="entry name" value="P-loop_NTPase"/>
</dbReference>
<accession>A0A844E3P6</accession>
<sequence>MTMKSEGSSPHEKLMGSQEPSVRIAPEYIHTDGEDAVKILAAGRLFVDPWQEGILHDWMGRTEEEIWSATTCGLSVPRQNGKTLDTSGRIASGMVMYAEWIVYTAHLQKTATETFMELKGLFESRELKKYVKEIKTALGREQIILKNGGRVVFVARTRNGGRGLHGDLLVFDEAQELTSEQQASFLPAISASRNPQTIYLGTPPDENCTGDVFKNIREKALNGTSNSTAWTEYSVDEIGDVTDRSRWAACNPALGRRMRESTIAAECEQMSEDTFARERLGWWSPVNNEQDYAIDRAKWKACVSDQKKPEGKTAYGVKFSADGSVVALCGAVCPEEGAARISLIEFKATDRGIQWLADWLNERYQTASCVVVDGRNGVEFLIEKIISVWRNRQSIVRPSGKDVIAAASQLVQEINEQTVTWYKYQEVLNESAITSVKRAIAGGWGFGGENSTPIEAAALALWGCRTSKRNPTKKMRIG</sequence>
<protein>
    <recommendedName>
        <fullName evidence="4">Terminase</fullName>
    </recommendedName>
</protein>
<dbReference type="Gene3D" id="3.40.50.300">
    <property type="entry name" value="P-loop containing nucleotide triphosphate hydrolases"/>
    <property type="match status" value="1"/>
</dbReference>
<evidence type="ECO:0000313" key="3">
    <source>
        <dbReference type="Proteomes" id="UP000431304"/>
    </source>
</evidence>
<feature type="region of interest" description="Disordered" evidence="1">
    <location>
        <begin position="1"/>
        <end position="20"/>
    </location>
</feature>
<evidence type="ECO:0008006" key="4">
    <source>
        <dbReference type="Google" id="ProtNLM"/>
    </source>
</evidence>
<evidence type="ECO:0000313" key="2">
    <source>
        <dbReference type="EMBL" id="MSD17365.1"/>
    </source>
</evidence>
<comment type="caution">
    <text evidence="2">The sequence shown here is derived from an EMBL/GenBank/DDBJ whole genome shotgun (WGS) entry which is preliminary data.</text>
</comment>
<gene>
    <name evidence="2" type="ORF">GKE72_15150</name>
</gene>